<dbReference type="InterPro" id="IPR027417">
    <property type="entry name" value="P-loop_NTPase"/>
</dbReference>
<protein>
    <recommendedName>
        <fullName evidence="7">BREX system P-loop protein BrxC</fullName>
    </recommendedName>
</protein>
<evidence type="ECO:0000259" key="3">
    <source>
        <dbReference type="Pfam" id="PF25792"/>
    </source>
</evidence>
<dbReference type="eggNOG" id="COG1293">
    <property type="taxonomic scope" value="Bacteria"/>
</dbReference>
<reference evidence="5 6" key="1">
    <citation type="journal article" date="2015" name="Genome Announc.">
        <title>Expanding the biotechnology potential of lactobacilli through comparative genomics of 213 strains and associated genera.</title>
        <authorList>
            <person name="Sun Z."/>
            <person name="Harris H.M."/>
            <person name="McCann A."/>
            <person name="Guo C."/>
            <person name="Argimon S."/>
            <person name="Zhang W."/>
            <person name="Yang X."/>
            <person name="Jeffery I.B."/>
            <person name="Cooney J.C."/>
            <person name="Kagawa T.F."/>
            <person name="Liu W."/>
            <person name="Song Y."/>
            <person name="Salvetti E."/>
            <person name="Wrobel A."/>
            <person name="Rasinkangas P."/>
            <person name="Parkhill J."/>
            <person name="Rea M.C."/>
            <person name="O'Sullivan O."/>
            <person name="Ritari J."/>
            <person name="Douillard F.P."/>
            <person name="Paul Ross R."/>
            <person name="Yang R."/>
            <person name="Briner A.E."/>
            <person name="Felis G.E."/>
            <person name="de Vos W.M."/>
            <person name="Barrangou R."/>
            <person name="Klaenhammer T.R."/>
            <person name="Caufield P.W."/>
            <person name="Cui Y."/>
            <person name="Zhang H."/>
            <person name="O'Toole P.W."/>
        </authorList>
    </citation>
    <scope>NUCLEOTIDE SEQUENCE [LARGE SCALE GENOMIC DNA]</scope>
    <source>
        <strain evidence="5 6">ATCC 53295</strain>
    </source>
</reference>
<dbReference type="Pfam" id="PF25792">
    <property type="entry name" value="BREX_BrxC_helical"/>
    <property type="match status" value="1"/>
</dbReference>
<dbReference type="RefSeq" id="WP_020089143.1">
    <property type="nucleotide sequence ID" value="NZ_AZCZ01000002.1"/>
</dbReference>
<dbReference type="Proteomes" id="UP000051176">
    <property type="component" value="Unassembled WGS sequence"/>
</dbReference>
<feature type="domain" description="Probable ATP-binding protein BrxC alpha-helical" evidence="3">
    <location>
        <begin position="878"/>
        <end position="995"/>
    </location>
</feature>
<evidence type="ECO:0000259" key="4">
    <source>
        <dbReference type="Pfam" id="PF25796"/>
    </source>
</evidence>
<keyword evidence="6" id="KW-1185">Reference proteome</keyword>
<gene>
    <name evidence="5" type="ORF">FD07_GL000733</name>
</gene>
<comment type="caution">
    <text evidence="5">The sequence shown here is derived from an EMBL/GenBank/DDBJ whole genome shotgun (WGS) entry which is preliminary data.</text>
</comment>
<proteinExistence type="predicted"/>
<dbReference type="SUPFAM" id="SSF52540">
    <property type="entry name" value="P-loop containing nucleoside triphosphate hydrolases"/>
    <property type="match status" value="1"/>
</dbReference>
<dbReference type="AlphaFoldDB" id="A0A0R1GZ14"/>
<feature type="compositionally biased region" description="Polar residues" evidence="1">
    <location>
        <begin position="1142"/>
        <end position="1151"/>
    </location>
</feature>
<dbReference type="InterPro" id="IPR058037">
    <property type="entry name" value="BREX_BrxC_helical"/>
</dbReference>
<accession>A0A0R1GZ14</accession>
<organism evidence="5 6">
    <name type="scientific">Levilactobacillus parabrevis ATCC 53295</name>
    <dbReference type="NCBI Taxonomy" id="1267003"/>
    <lineage>
        <taxon>Bacteria</taxon>
        <taxon>Bacillati</taxon>
        <taxon>Bacillota</taxon>
        <taxon>Bacilli</taxon>
        <taxon>Lactobacillales</taxon>
        <taxon>Lactobacillaceae</taxon>
        <taxon>Levilactobacillus</taxon>
    </lineage>
</organism>
<feature type="compositionally biased region" description="Basic and acidic residues" evidence="1">
    <location>
        <begin position="1129"/>
        <end position="1141"/>
    </location>
</feature>
<dbReference type="STRING" id="357278.IV61_GL001674"/>
<dbReference type="Pfam" id="PF25796">
    <property type="entry name" value="BREX_BrxC_4th"/>
    <property type="match status" value="1"/>
</dbReference>
<feature type="domain" description="Probable ATP-binding protein BrxC 4th six-stranded beta-sheet" evidence="4">
    <location>
        <begin position="566"/>
        <end position="741"/>
    </location>
</feature>
<evidence type="ECO:0000313" key="6">
    <source>
        <dbReference type="Proteomes" id="UP000051176"/>
    </source>
</evidence>
<dbReference type="Pfam" id="PF25791">
    <property type="entry name" value="WHD_BREX_BrxC"/>
    <property type="match status" value="1"/>
</dbReference>
<evidence type="ECO:0000256" key="1">
    <source>
        <dbReference type="SAM" id="MobiDB-lite"/>
    </source>
</evidence>
<dbReference type="EMBL" id="AZCZ01000002">
    <property type="protein sequence ID" value="KRK39558.1"/>
    <property type="molecule type" value="Genomic_DNA"/>
</dbReference>
<dbReference type="InterPro" id="IPR058036">
    <property type="entry name" value="BREX_BrxC_4th"/>
</dbReference>
<dbReference type="NCBIfam" id="NF033441">
    <property type="entry name" value="BREX_BrxC"/>
    <property type="match status" value="1"/>
</dbReference>
<name>A0A0R1GZ14_9LACO</name>
<evidence type="ECO:0008006" key="7">
    <source>
        <dbReference type="Google" id="ProtNLM"/>
    </source>
</evidence>
<dbReference type="InterPro" id="IPR058038">
    <property type="entry name" value="BREX_BrxC_wHTH"/>
</dbReference>
<sequence>MKIKDIFAKSIDRDIKGVITIGDEQDANVKQELEEYVVTKELDNHFKDFFAAYAEGIHHDTTNMGVWISGFFGSGKSHFLKILAYLLENREVAGKKALDYFVDDQKIHDQGTLADMKLATTVPNEVMLFNIDSKAKNGNKSQKDAILNVFLQVFNEQLGLFGADFWIADLERDLIAQGKYDEFQAKFQELDRQHREWKDARNAYAFLKGTIRDTLVGIGFMSTDDANGFIDQLKKEYPVSVESFAKLVNQYIEKQEPNYHMVFLVDEVGQYIGSSQQRMLNLQSIVEDLGTYTHGKAWVIVTSQQAIDKVTTNINGQDFSKIQGRFKTRIAMSSANVDEVIQKRLLAKTDSSERLLEATFGDNQHVINNLISFDGKEERKRYDNAKMFADLYPFVPYQIFLLQDTLTAIRENGSDGKHLANGERSMLAVFQESARRLENRDTKVLVPFSIFFQGLSHFLDHTHMIVIQRAQNNELINPTGEDNPFAVQVLETLFMVKYVQDFDATLNNLVTLMIDSIDTDRIELEAKVKQALQVLQEQNIVEKTSKGYEFLTDAEQDISKQIQRQNVDSGDISQAIGEYLFSSAAISKRYTYPKLKQQYTFVFNQWVDDRPVGQTNQDINLKISTVENVDNHEDIELRRQSSSPEQPQIIIDLPQERQYADDQQQVLRIQKFILNPQEQSQDARSQRIVDLKKTELSSLKATVAQELLEVLQRADIYVQGERIDAGTKDFFARLAQAQEQLINEIYRNLDYISVVKQESDVVALFKDTNELVKTDENARAVQAVLERINREYSGHNKISYKSILERFSKVPYGYREIDTKWLVARLFADAKLKVYVNGEALSLRAESSANELAKYFLKRQYIDAVQVEPRQAISEQKKKDLRKVAKEVFGKESFSDAEDDTLMHELQDAVTHERDAVAVYANKDGFYPGHDVLQDGIDLMNKLLVQHDTDKFYDLISQRREDLLYWHDEMEDDGINEFYHSATQQKIWQDAHFQQNVFAHSKEFVTSPQVKDLIAQIDKIMRQRPQGKTKKLNDLVEAFRTAFSTEFDAGLGDTQSKIEDEQAATESYAEEHQLTREFESRIKQDFMHLLENARDATTLNELFVVPQQAQKRREALTKEMDRLLAMRAEAADRASHEKDDNTGNGRNTLSRVTPGLGSGPDPESGSTGKVVVEKEPKNVSAKTLPMDQTWRLSNSQDIDVKVEQLRTILKQQLKDNGKIDFEL</sequence>
<evidence type="ECO:0000259" key="2">
    <source>
        <dbReference type="Pfam" id="PF25791"/>
    </source>
</evidence>
<dbReference type="OrthoDB" id="3201900at2"/>
<dbReference type="PATRIC" id="fig|1267003.4.peg.781"/>
<feature type="region of interest" description="Disordered" evidence="1">
    <location>
        <begin position="1129"/>
        <end position="1180"/>
    </location>
</feature>
<feature type="domain" description="Probable ATP-binding protein BrxC winged helix-turn-helix" evidence="2">
    <location>
        <begin position="757"/>
        <end position="870"/>
    </location>
</feature>
<dbReference type="InterPro" id="IPR047679">
    <property type="entry name" value="BREX_BrxC"/>
</dbReference>
<evidence type="ECO:0000313" key="5">
    <source>
        <dbReference type="EMBL" id="KRK39558.1"/>
    </source>
</evidence>